<dbReference type="GO" id="GO:0004534">
    <property type="term" value="F:5'-3' RNA exonuclease activity"/>
    <property type="evidence" value="ECO:0007669"/>
    <property type="project" value="TreeGrafter"/>
</dbReference>
<dbReference type="PANTHER" id="PTHR42924:SF11">
    <property type="entry name" value="POLYMERASE_HISTIDINOL PHOSPHATASE N-TERMINAL DOMAIN-CONTAINING PROTEIN"/>
    <property type="match status" value="1"/>
</dbReference>
<reference evidence="2 3" key="1">
    <citation type="submission" date="2019-02" db="EMBL/GenBank/DDBJ databases">
        <title>Deep-cultivation of Planctomycetes and their phenomic and genomic characterization uncovers novel biology.</title>
        <authorList>
            <person name="Wiegand S."/>
            <person name="Jogler M."/>
            <person name="Boedeker C."/>
            <person name="Pinto D."/>
            <person name="Vollmers J."/>
            <person name="Rivas-Marin E."/>
            <person name="Kohn T."/>
            <person name="Peeters S.H."/>
            <person name="Heuer A."/>
            <person name="Rast P."/>
            <person name="Oberbeckmann S."/>
            <person name="Bunk B."/>
            <person name="Jeske O."/>
            <person name="Meyerdierks A."/>
            <person name="Storesund J.E."/>
            <person name="Kallscheuer N."/>
            <person name="Luecker S."/>
            <person name="Lage O.M."/>
            <person name="Pohl T."/>
            <person name="Merkel B.J."/>
            <person name="Hornburger P."/>
            <person name="Mueller R.-W."/>
            <person name="Bruemmer F."/>
            <person name="Labrenz M."/>
            <person name="Spormann A.M."/>
            <person name="Op den Camp H."/>
            <person name="Overmann J."/>
            <person name="Amann R."/>
            <person name="Jetten M.S.M."/>
            <person name="Mascher T."/>
            <person name="Medema M.H."/>
            <person name="Devos D.P."/>
            <person name="Kaster A.-K."/>
            <person name="Ovreas L."/>
            <person name="Rohde M."/>
            <person name="Galperin M.Y."/>
            <person name="Jogler C."/>
        </authorList>
    </citation>
    <scope>NUCLEOTIDE SEQUENCE [LARGE SCALE GENOMIC DNA]</scope>
    <source>
        <strain evidence="2 3">Mal4</strain>
    </source>
</reference>
<proteinExistence type="predicted"/>
<dbReference type="Gene3D" id="3.20.20.140">
    <property type="entry name" value="Metal-dependent hydrolases"/>
    <property type="match status" value="1"/>
</dbReference>
<name>A0A517Z802_9PLAN</name>
<feature type="region of interest" description="Disordered" evidence="1">
    <location>
        <begin position="408"/>
        <end position="439"/>
    </location>
</feature>
<evidence type="ECO:0008006" key="4">
    <source>
        <dbReference type="Google" id="ProtNLM"/>
    </source>
</evidence>
<evidence type="ECO:0000256" key="1">
    <source>
        <dbReference type="SAM" id="MobiDB-lite"/>
    </source>
</evidence>
<dbReference type="PANTHER" id="PTHR42924">
    <property type="entry name" value="EXONUCLEASE"/>
    <property type="match status" value="1"/>
</dbReference>
<dbReference type="KEGG" id="mri:Mal4_28900"/>
<dbReference type="Proteomes" id="UP000320496">
    <property type="component" value="Chromosome"/>
</dbReference>
<organism evidence="2 3">
    <name type="scientific">Maioricimonas rarisocia</name>
    <dbReference type="NCBI Taxonomy" id="2528026"/>
    <lineage>
        <taxon>Bacteria</taxon>
        <taxon>Pseudomonadati</taxon>
        <taxon>Planctomycetota</taxon>
        <taxon>Planctomycetia</taxon>
        <taxon>Planctomycetales</taxon>
        <taxon>Planctomycetaceae</taxon>
        <taxon>Maioricimonas</taxon>
    </lineage>
</organism>
<gene>
    <name evidence="2" type="ORF">Mal4_28900</name>
</gene>
<dbReference type="RefSeq" id="WP_231746804.1">
    <property type="nucleotide sequence ID" value="NZ_CP036275.1"/>
</dbReference>
<protein>
    <recommendedName>
        <fullName evidence="4">PHP domain protein</fullName>
    </recommendedName>
</protein>
<evidence type="ECO:0000313" key="2">
    <source>
        <dbReference type="EMBL" id="QDU38561.1"/>
    </source>
</evidence>
<evidence type="ECO:0000313" key="3">
    <source>
        <dbReference type="Proteomes" id="UP000320496"/>
    </source>
</evidence>
<dbReference type="EMBL" id="CP036275">
    <property type="protein sequence ID" value="QDU38561.1"/>
    <property type="molecule type" value="Genomic_DNA"/>
</dbReference>
<dbReference type="InterPro" id="IPR052018">
    <property type="entry name" value="PHP_domain"/>
</dbReference>
<dbReference type="GO" id="GO:0035312">
    <property type="term" value="F:5'-3' DNA exonuclease activity"/>
    <property type="evidence" value="ECO:0007669"/>
    <property type="project" value="TreeGrafter"/>
</dbReference>
<keyword evidence="3" id="KW-1185">Reference proteome</keyword>
<dbReference type="SUPFAM" id="SSF89550">
    <property type="entry name" value="PHP domain-like"/>
    <property type="match status" value="1"/>
</dbReference>
<accession>A0A517Z802</accession>
<dbReference type="AlphaFoldDB" id="A0A517Z802"/>
<dbReference type="InterPro" id="IPR016195">
    <property type="entry name" value="Pol/histidinol_Pase-like"/>
</dbReference>
<sequence length="439" mass="49484">MRTISVVVTLIALAAAVGVVNMEQSTLDAEMLKAGEGRKWYRGNLHTHSHWSDGDDYLEMIALWYRERDYDFLSFTDHNVLANTERWVDVEKTKGGRKAYDKLKARFPDWVEERTRNDRLEVRLRTFEEVSEKIGVPDEFLLIQGEEISDRFEKYPIHMNINNVVEVIPPMGGNSVYETIQNNVNAAISQRERTGQPMIIHLNHPNFGYAVTAEDLMKVQGEKFFEVYNGHPGVHNSGDHHHVSVERLWDVVLAHRLGILGLPVMYGLAVDDGHNYHNIPSRASEPGRGWVMVLADELTPESLIDALEAGRFYASSGVALQQVISSPKRLRVEVDSEPGTTYTIEFIGTRKGFDPVGKPIVDDKGNELHATHHYGDDIGAVLSRHEGTSAEYRFEGDELYVRARITSSTPHPNPSEPGEFERAWTQPVVGPAAIPDLPR</sequence>